<evidence type="ECO:0000256" key="5">
    <source>
        <dbReference type="ARBA" id="ARBA00038359"/>
    </source>
</evidence>
<feature type="transmembrane region" description="Helical" evidence="6">
    <location>
        <begin position="102"/>
        <end position="121"/>
    </location>
</feature>
<feature type="transmembrane region" description="Helical" evidence="6">
    <location>
        <begin position="155"/>
        <end position="178"/>
    </location>
</feature>
<dbReference type="Pfam" id="PF20684">
    <property type="entry name" value="Fung_rhodopsin"/>
    <property type="match status" value="1"/>
</dbReference>
<feature type="transmembrane region" description="Helical" evidence="6">
    <location>
        <begin position="127"/>
        <end position="143"/>
    </location>
</feature>
<gene>
    <name evidence="8" type="ORF">N7468_008630</name>
</gene>
<evidence type="ECO:0000256" key="2">
    <source>
        <dbReference type="ARBA" id="ARBA00022692"/>
    </source>
</evidence>
<accession>A0A9W9TIM9</accession>
<dbReference type="PANTHER" id="PTHR33048">
    <property type="entry name" value="PTH11-LIKE INTEGRAL MEMBRANE PROTEIN (AFU_ORTHOLOGUE AFUA_5G11245)"/>
    <property type="match status" value="1"/>
</dbReference>
<comment type="similarity">
    <text evidence="5">Belongs to the SAT4 family.</text>
</comment>
<dbReference type="OrthoDB" id="5429740at2759"/>
<evidence type="ECO:0000256" key="3">
    <source>
        <dbReference type="ARBA" id="ARBA00022989"/>
    </source>
</evidence>
<dbReference type="InterPro" id="IPR052337">
    <property type="entry name" value="SAT4-like"/>
</dbReference>
<feature type="transmembrane region" description="Helical" evidence="6">
    <location>
        <begin position="234"/>
        <end position="253"/>
    </location>
</feature>
<comment type="caution">
    <text evidence="8">The sequence shown here is derived from an EMBL/GenBank/DDBJ whole genome shotgun (WGS) entry which is preliminary data.</text>
</comment>
<proteinExistence type="inferred from homology"/>
<comment type="subcellular location">
    <subcellularLocation>
        <location evidence="1">Membrane</location>
        <topology evidence="1">Multi-pass membrane protein</topology>
    </subcellularLocation>
</comment>
<keyword evidence="3 6" id="KW-1133">Transmembrane helix</keyword>
<evidence type="ECO:0000256" key="1">
    <source>
        <dbReference type="ARBA" id="ARBA00004141"/>
    </source>
</evidence>
<feature type="transmembrane region" description="Helical" evidence="6">
    <location>
        <begin position="198"/>
        <end position="222"/>
    </location>
</feature>
<reference evidence="8" key="2">
    <citation type="journal article" date="2023" name="IMA Fungus">
        <title>Comparative genomic study of the Penicillium genus elucidates a diverse pangenome and 15 lateral gene transfer events.</title>
        <authorList>
            <person name="Petersen C."/>
            <person name="Sorensen T."/>
            <person name="Nielsen M.R."/>
            <person name="Sondergaard T.E."/>
            <person name="Sorensen J.L."/>
            <person name="Fitzpatrick D.A."/>
            <person name="Frisvad J.C."/>
            <person name="Nielsen K.L."/>
        </authorList>
    </citation>
    <scope>NUCLEOTIDE SEQUENCE</scope>
    <source>
        <strain evidence="8">IBT 19713</strain>
    </source>
</reference>
<dbReference type="InterPro" id="IPR049326">
    <property type="entry name" value="Rhodopsin_dom_fungi"/>
</dbReference>
<dbReference type="AlphaFoldDB" id="A0A9W9TIM9"/>
<dbReference type="RefSeq" id="XP_058328271.1">
    <property type="nucleotide sequence ID" value="XM_058477926.1"/>
</dbReference>
<evidence type="ECO:0000313" key="8">
    <source>
        <dbReference type="EMBL" id="KAJ5224088.1"/>
    </source>
</evidence>
<sequence>MAGVDAVWNIPLVEADPKLPPLPAGVDPHDSQATKANAVCVTLVVITAIVVAIRFFVLLRIQRKRPFLDDWLMLFCLVSFFCDRLDQRGSGPFDCTYRNRLLWWYTLWPWDAYLGPISWALSCAREVYVFQLFMIKVSVLMFYRRILGMSWMITANVILTVAYAVGSLIAILVAPVPIHYYWSQYMDPTGGYYRYNFYYFWLGNGIANVISDTLIFLVPIPVVWRQNLRLRQKLIVSCLLGLGVCVIVSSGVRLHYLTTLKKNPDITYVMGDIFIWSEVEPCLGIICACFPALQPFVRFLLKIEYRAYIGSKFSFASESLASVPRMRELKRTDSPAGGVGFDSRPDFYLGPMFIRVQHDVELTITEGDAF</sequence>
<name>A0A9W9TIM9_9EURO</name>
<protein>
    <recommendedName>
        <fullName evidence="7">Rhodopsin domain-containing protein</fullName>
    </recommendedName>
</protein>
<evidence type="ECO:0000256" key="6">
    <source>
        <dbReference type="SAM" id="Phobius"/>
    </source>
</evidence>
<dbReference type="EMBL" id="JAPQKS010000006">
    <property type="protein sequence ID" value="KAJ5224088.1"/>
    <property type="molecule type" value="Genomic_DNA"/>
</dbReference>
<feature type="transmembrane region" description="Helical" evidence="6">
    <location>
        <begin position="36"/>
        <end position="57"/>
    </location>
</feature>
<dbReference type="GeneID" id="83205229"/>
<reference evidence="8" key="1">
    <citation type="submission" date="2022-11" db="EMBL/GenBank/DDBJ databases">
        <authorList>
            <person name="Petersen C."/>
        </authorList>
    </citation>
    <scope>NUCLEOTIDE SEQUENCE</scope>
    <source>
        <strain evidence="8">IBT 19713</strain>
    </source>
</reference>
<feature type="domain" description="Rhodopsin" evidence="7">
    <location>
        <begin position="60"/>
        <end position="298"/>
    </location>
</feature>
<dbReference type="PANTHER" id="PTHR33048:SF163">
    <property type="entry name" value="INTEGRAL MEMBRANE PROTEIN (AFU_ORTHOLOGUE AFUA_8G05510)"/>
    <property type="match status" value="1"/>
</dbReference>
<evidence type="ECO:0000256" key="4">
    <source>
        <dbReference type="ARBA" id="ARBA00023136"/>
    </source>
</evidence>
<keyword evidence="2 6" id="KW-0812">Transmembrane</keyword>
<evidence type="ECO:0000313" key="9">
    <source>
        <dbReference type="Proteomes" id="UP001150941"/>
    </source>
</evidence>
<dbReference type="Proteomes" id="UP001150941">
    <property type="component" value="Unassembled WGS sequence"/>
</dbReference>
<dbReference type="GO" id="GO:0016020">
    <property type="term" value="C:membrane"/>
    <property type="evidence" value="ECO:0007669"/>
    <property type="project" value="UniProtKB-SubCell"/>
</dbReference>
<organism evidence="8 9">
    <name type="scientific">Penicillium chermesinum</name>
    <dbReference type="NCBI Taxonomy" id="63820"/>
    <lineage>
        <taxon>Eukaryota</taxon>
        <taxon>Fungi</taxon>
        <taxon>Dikarya</taxon>
        <taxon>Ascomycota</taxon>
        <taxon>Pezizomycotina</taxon>
        <taxon>Eurotiomycetes</taxon>
        <taxon>Eurotiomycetidae</taxon>
        <taxon>Eurotiales</taxon>
        <taxon>Aspergillaceae</taxon>
        <taxon>Penicillium</taxon>
    </lineage>
</organism>
<evidence type="ECO:0000259" key="7">
    <source>
        <dbReference type="Pfam" id="PF20684"/>
    </source>
</evidence>
<keyword evidence="9" id="KW-1185">Reference proteome</keyword>
<keyword evidence="4 6" id="KW-0472">Membrane</keyword>